<gene>
    <name evidence="1" type="ORF">EA660_18110</name>
</gene>
<comment type="caution">
    <text evidence="1">The sequence shown here is derived from an EMBL/GenBank/DDBJ whole genome shotgun (WGS) entry which is preliminary data.</text>
</comment>
<reference evidence="1 2" key="1">
    <citation type="submission" date="2019-02" db="EMBL/GenBank/DDBJ databases">
        <title>WGS of Pseudoxanthomonas species novum from clinical isolates.</title>
        <authorList>
            <person name="Bernier A.-M."/>
            <person name="Bernard K."/>
            <person name="Vachon A."/>
        </authorList>
    </citation>
    <scope>NUCLEOTIDE SEQUENCE [LARGE SCALE GENOMIC DNA]</scope>
    <source>
        <strain evidence="1 2">NML171200</strain>
    </source>
</reference>
<dbReference type="EMBL" id="SHMC01000010">
    <property type="protein sequence ID" value="TAA20305.1"/>
    <property type="molecule type" value="Genomic_DNA"/>
</dbReference>
<evidence type="ECO:0000313" key="2">
    <source>
        <dbReference type="Proteomes" id="UP000292627"/>
    </source>
</evidence>
<dbReference type="RefSeq" id="WP_130552872.1">
    <property type="nucleotide sequence ID" value="NZ_SHMC01000010.1"/>
</dbReference>
<accession>A0A4Q8L4N3</accession>
<dbReference type="Proteomes" id="UP000292627">
    <property type="component" value="Unassembled WGS sequence"/>
</dbReference>
<evidence type="ECO:0000313" key="1">
    <source>
        <dbReference type="EMBL" id="TAA20305.1"/>
    </source>
</evidence>
<name>A0A4Q8L4N3_9GAMM</name>
<organism evidence="1 2">
    <name type="scientific">Pseudoxanthomonas winnipegensis</name>
    <dbReference type="NCBI Taxonomy" id="2480810"/>
    <lineage>
        <taxon>Bacteria</taxon>
        <taxon>Pseudomonadati</taxon>
        <taxon>Pseudomonadota</taxon>
        <taxon>Gammaproteobacteria</taxon>
        <taxon>Lysobacterales</taxon>
        <taxon>Lysobacteraceae</taxon>
        <taxon>Pseudoxanthomonas</taxon>
    </lineage>
</organism>
<protein>
    <submittedName>
        <fullName evidence="1">Uncharacterized protein</fullName>
    </submittedName>
</protein>
<sequence>MDGNHIHTPDDGRGMRRVHLNGVALERVVYADTERGIARVYDNPPKLDKWGKRIIERTKRGVVTVEPIAP</sequence>
<dbReference type="OrthoDB" id="6919720at2"/>
<dbReference type="AlphaFoldDB" id="A0A4Q8L4N3"/>
<proteinExistence type="predicted"/>